<dbReference type="Gene3D" id="3.30.70.2390">
    <property type="match status" value="1"/>
</dbReference>
<dbReference type="PATRIC" id="fig|264251.5.peg.1669"/>
<dbReference type="EMBL" id="JNBQ01000006">
    <property type="protein sequence ID" value="KLN35118.1"/>
    <property type="molecule type" value="Genomic_DNA"/>
</dbReference>
<reference evidence="4 5" key="1">
    <citation type="submission" date="2014-05" db="EMBL/GenBank/DDBJ databases">
        <title>Cellulosimicrobium funkei U11 genome.</title>
        <authorList>
            <person name="Hu C."/>
            <person name="Gong Y."/>
            <person name="Wan W."/>
            <person name="Jiang M."/>
        </authorList>
    </citation>
    <scope>NUCLEOTIDE SEQUENCE [LARGE SCALE GENOMIC DNA]</scope>
    <source>
        <strain evidence="4 5">U11</strain>
    </source>
</reference>
<feature type="region of interest" description="Disordered" evidence="1">
    <location>
        <begin position="1"/>
        <end position="30"/>
    </location>
</feature>
<dbReference type="InterPro" id="IPR027381">
    <property type="entry name" value="LytR/CpsA/Psr_C"/>
</dbReference>
<keyword evidence="2" id="KW-0472">Membrane</keyword>
<proteinExistence type="predicted"/>
<dbReference type="RefSeq" id="WP_047232396.1">
    <property type="nucleotide sequence ID" value="NZ_JNBQ01000006.1"/>
</dbReference>
<sequence length="217" mass="22521">MTKSRYPYAPDEFDAPAQQGAPVGVHRTPRSGWSKTWPFLLVAVVFAGLAYGGVALLSDNGATENPPQAQSTEPAAEETEAPPAEETEEPPAEEEPPATEEPPVEETPAAPDLATLMAAADPSAYVRVLNDGGPEGESRVGKDALEAQGFTNVQFASYPDGGSGQEANTVWYVPNRNDTAAAVAAALGIPAENVEEVPSLREGDVVVVVKSALAPVG</sequence>
<feature type="compositionally biased region" description="Acidic residues" evidence="1">
    <location>
        <begin position="75"/>
        <end position="104"/>
    </location>
</feature>
<accession>A0A0H2KPM5</accession>
<keyword evidence="2" id="KW-1133">Transmembrane helix</keyword>
<evidence type="ECO:0000259" key="3">
    <source>
        <dbReference type="Pfam" id="PF13399"/>
    </source>
</evidence>
<dbReference type="AlphaFoldDB" id="A0A0H2KPM5"/>
<feature type="transmembrane region" description="Helical" evidence="2">
    <location>
        <begin position="37"/>
        <end position="57"/>
    </location>
</feature>
<protein>
    <recommendedName>
        <fullName evidence="3">LytR/CpsA/Psr regulator C-terminal domain-containing protein</fullName>
    </recommendedName>
</protein>
<evidence type="ECO:0000313" key="4">
    <source>
        <dbReference type="EMBL" id="KLN35118.1"/>
    </source>
</evidence>
<dbReference type="Pfam" id="PF13399">
    <property type="entry name" value="LytR_C"/>
    <property type="match status" value="1"/>
</dbReference>
<evidence type="ECO:0000256" key="2">
    <source>
        <dbReference type="SAM" id="Phobius"/>
    </source>
</evidence>
<keyword evidence="5" id="KW-1185">Reference proteome</keyword>
<feature type="domain" description="LytR/CpsA/Psr regulator C-terminal" evidence="3">
    <location>
        <begin position="125"/>
        <end position="209"/>
    </location>
</feature>
<dbReference type="Proteomes" id="UP000035265">
    <property type="component" value="Unassembled WGS sequence"/>
</dbReference>
<gene>
    <name evidence="4" type="ORF">FB00_08200</name>
</gene>
<feature type="region of interest" description="Disordered" evidence="1">
    <location>
        <begin position="61"/>
        <end position="107"/>
    </location>
</feature>
<organism evidence="4 5">
    <name type="scientific">Cellulosimicrobium funkei</name>
    <dbReference type="NCBI Taxonomy" id="264251"/>
    <lineage>
        <taxon>Bacteria</taxon>
        <taxon>Bacillati</taxon>
        <taxon>Actinomycetota</taxon>
        <taxon>Actinomycetes</taxon>
        <taxon>Micrococcales</taxon>
        <taxon>Promicromonosporaceae</taxon>
        <taxon>Cellulosimicrobium</taxon>
    </lineage>
</organism>
<dbReference type="STRING" id="264251.FB00_08200"/>
<feature type="compositionally biased region" description="Polar residues" evidence="1">
    <location>
        <begin position="61"/>
        <end position="71"/>
    </location>
</feature>
<name>A0A0H2KPM5_9MICO</name>
<evidence type="ECO:0000313" key="5">
    <source>
        <dbReference type="Proteomes" id="UP000035265"/>
    </source>
</evidence>
<keyword evidence="2" id="KW-0812">Transmembrane</keyword>
<comment type="caution">
    <text evidence="4">The sequence shown here is derived from an EMBL/GenBank/DDBJ whole genome shotgun (WGS) entry which is preliminary data.</text>
</comment>
<evidence type="ECO:0000256" key="1">
    <source>
        <dbReference type="SAM" id="MobiDB-lite"/>
    </source>
</evidence>